<sequence length="255" mass="28829">MEHKGVEYLSPDDALVARLRRRLLAGEDGLVGLKLLPFVDHPGITFVYRVGFEDGTGETIQEELVPVFVDLGSQSPRRPIGEQVLAADTVRAKPDSETVRELVESRKALEEAAEAYVANVLSTTKAEITADREAEVEQERENLKAYAQAERERIEAFISEYQQQAAAGQDMEVSIRGQRRRLEELEERVEERKAELERRRQVISLTPEVEGYCLTVHSVSLSSEVDLSWPAILPPHRCDNFRQLSQALAQHIQRV</sequence>
<reference evidence="3" key="1">
    <citation type="submission" date="2013-11" db="EMBL/GenBank/DDBJ databases">
        <authorList>
            <person name="Hoang H.T."/>
            <person name="Killian M.L."/>
            <person name="Madson D.M."/>
            <person name="Arruda P.H.E."/>
            <person name="Sun D."/>
            <person name="Schwartz K.J."/>
            <person name="Yoon K."/>
        </authorList>
    </citation>
    <scope>NUCLEOTIDE SEQUENCE [LARGE SCALE GENOMIC DNA]</scope>
    <source>
        <strain evidence="3">CDK2</strain>
    </source>
</reference>
<evidence type="ECO:0000313" key="2">
    <source>
        <dbReference type="EMBL" id="KPN28984.1"/>
    </source>
</evidence>
<proteinExistence type="predicted"/>
<feature type="coiled-coil region" evidence="1">
    <location>
        <begin position="99"/>
        <end position="206"/>
    </location>
</feature>
<dbReference type="Proteomes" id="UP000050535">
    <property type="component" value="Unassembled WGS sequence"/>
</dbReference>
<dbReference type="EMBL" id="LGUC01000002">
    <property type="protein sequence ID" value="KPN28984.1"/>
    <property type="molecule type" value="Genomic_DNA"/>
</dbReference>
<evidence type="ECO:0000313" key="3">
    <source>
        <dbReference type="Proteomes" id="UP000050535"/>
    </source>
</evidence>
<name>A0A0P7GKK5_9EURY</name>
<keyword evidence="1" id="KW-0175">Coiled coil</keyword>
<protein>
    <submittedName>
        <fullName evidence="2">Uncharacterized protein</fullName>
    </submittedName>
</protein>
<dbReference type="AlphaFoldDB" id="A0A0P7GKK5"/>
<evidence type="ECO:0000256" key="1">
    <source>
        <dbReference type="SAM" id="Coils"/>
    </source>
</evidence>
<gene>
    <name evidence="2" type="ORF">SY89_03218</name>
</gene>
<accession>A0A0P7GKK5</accession>
<keyword evidence="3" id="KW-1185">Reference proteome</keyword>
<organism evidence="2 3">
    <name type="scientific">Halolamina pelagica</name>
    <dbReference type="NCBI Taxonomy" id="699431"/>
    <lineage>
        <taxon>Archaea</taxon>
        <taxon>Methanobacteriati</taxon>
        <taxon>Methanobacteriota</taxon>
        <taxon>Stenosarchaea group</taxon>
        <taxon>Halobacteria</taxon>
        <taxon>Halobacteriales</taxon>
        <taxon>Haloferacaceae</taxon>
    </lineage>
</organism>
<comment type="caution">
    <text evidence="2">The sequence shown here is derived from an EMBL/GenBank/DDBJ whole genome shotgun (WGS) entry which is preliminary data.</text>
</comment>